<protein>
    <submittedName>
        <fullName evidence="6">Glycoside hydrolase superfamily</fullName>
    </submittedName>
</protein>
<dbReference type="OrthoDB" id="428177at2759"/>
<evidence type="ECO:0000256" key="1">
    <source>
        <dbReference type="ARBA" id="ARBA00007754"/>
    </source>
</evidence>
<dbReference type="GO" id="GO:0016985">
    <property type="term" value="F:mannan endo-1,4-beta-mannosidase activity"/>
    <property type="evidence" value="ECO:0007669"/>
    <property type="project" value="InterPro"/>
</dbReference>
<feature type="domain" description="GH26" evidence="5">
    <location>
        <begin position="37"/>
        <end position="336"/>
    </location>
</feature>
<comment type="similarity">
    <text evidence="1">Belongs to the glycosyl hydrolase 26 family.</text>
</comment>
<proteinExistence type="inferred from homology"/>
<dbReference type="InterPro" id="IPR017853">
    <property type="entry name" value="GH"/>
</dbReference>
<evidence type="ECO:0000256" key="3">
    <source>
        <dbReference type="ARBA" id="ARBA00023295"/>
    </source>
</evidence>
<keyword evidence="7" id="KW-1185">Reference proteome</keyword>
<name>A0A835YS57_9STRA</name>
<sequence length="419" mass="45810">MLLNQSDRLGNKIGRGSVSNEEPPAPLLELQDFLNVPQRRRVTDESHRSLRGQLLIGIADDSSISPTDREKLIGAKFQTVQKYQKVSDLPGKYQYLVEPHLNAGRTVVLMTEFDDGSYVDLQAIGDGAFDSYLNKFIDEWQADGNRTVWIRPMHEFNGDWYPCGTYRTGNSSDKFKRAYRHVVSVFRNRGANAKFQLAYNCDNARNDSKSFGVWWPGKYAVDMVVCSGYNRAGLDADHQKWQSFSDVYSSGYNKMAALPGLKPLGIAEMSSTTWQSYSKPQWIRDAFDAVVTKFTRVRQLNWFLINKEGDWGLNSDAERQAFGDSVNKYSNVIPQRRSLDDAASAGAVTADNVNADDVTADNVTAGDVTAVDADVTGSAVPAVTVSTVPAAGGAAAAASAAAVLDDAAANEDALTASTP</sequence>
<keyword evidence="3" id="KW-0326">Glycosidase</keyword>
<feature type="region of interest" description="Disordered" evidence="4">
    <location>
        <begin position="1"/>
        <end position="24"/>
    </location>
</feature>
<dbReference type="PANTHER" id="PTHR40079:SF6">
    <property type="entry name" value="GH26 DOMAIN-CONTAINING PROTEIN"/>
    <property type="match status" value="1"/>
</dbReference>
<evidence type="ECO:0000313" key="6">
    <source>
        <dbReference type="EMBL" id="KAG5180201.1"/>
    </source>
</evidence>
<dbReference type="PANTHER" id="PTHR40079">
    <property type="entry name" value="MANNAN ENDO-1,4-BETA-MANNOSIDASE E-RELATED"/>
    <property type="match status" value="1"/>
</dbReference>
<dbReference type="Pfam" id="PF02156">
    <property type="entry name" value="Glyco_hydro_26"/>
    <property type="match status" value="1"/>
</dbReference>
<dbReference type="Gene3D" id="3.20.20.80">
    <property type="entry name" value="Glycosidases"/>
    <property type="match status" value="1"/>
</dbReference>
<dbReference type="EMBL" id="JAFCMP010000412">
    <property type="protein sequence ID" value="KAG5180201.1"/>
    <property type="molecule type" value="Genomic_DNA"/>
</dbReference>
<evidence type="ECO:0000256" key="4">
    <source>
        <dbReference type="SAM" id="MobiDB-lite"/>
    </source>
</evidence>
<dbReference type="InterPro" id="IPR000805">
    <property type="entry name" value="Glyco_hydro_26"/>
</dbReference>
<dbReference type="Proteomes" id="UP000664859">
    <property type="component" value="Unassembled WGS sequence"/>
</dbReference>
<organism evidence="6 7">
    <name type="scientific">Tribonema minus</name>
    <dbReference type="NCBI Taxonomy" id="303371"/>
    <lineage>
        <taxon>Eukaryota</taxon>
        <taxon>Sar</taxon>
        <taxon>Stramenopiles</taxon>
        <taxon>Ochrophyta</taxon>
        <taxon>PX clade</taxon>
        <taxon>Xanthophyceae</taxon>
        <taxon>Tribonematales</taxon>
        <taxon>Tribonemataceae</taxon>
        <taxon>Tribonema</taxon>
    </lineage>
</organism>
<accession>A0A835YS57</accession>
<reference evidence="6" key="1">
    <citation type="submission" date="2021-02" db="EMBL/GenBank/DDBJ databases">
        <title>First Annotated Genome of the Yellow-green Alga Tribonema minus.</title>
        <authorList>
            <person name="Mahan K.M."/>
        </authorList>
    </citation>
    <scope>NUCLEOTIDE SEQUENCE</scope>
    <source>
        <strain evidence="6">UTEX B ZZ1240</strain>
    </source>
</reference>
<gene>
    <name evidence="6" type="ORF">JKP88DRAFT_167009</name>
</gene>
<dbReference type="PROSITE" id="PS51764">
    <property type="entry name" value="GH26"/>
    <property type="match status" value="1"/>
</dbReference>
<dbReference type="InterPro" id="IPR022790">
    <property type="entry name" value="GH26_dom"/>
</dbReference>
<dbReference type="GO" id="GO:0006080">
    <property type="term" value="P:substituted mannan metabolic process"/>
    <property type="evidence" value="ECO:0007669"/>
    <property type="project" value="InterPro"/>
</dbReference>
<dbReference type="SUPFAM" id="SSF51445">
    <property type="entry name" value="(Trans)glycosidases"/>
    <property type="match status" value="1"/>
</dbReference>
<evidence type="ECO:0000313" key="7">
    <source>
        <dbReference type="Proteomes" id="UP000664859"/>
    </source>
</evidence>
<evidence type="ECO:0000256" key="2">
    <source>
        <dbReference type="ARBA" id="ARBA00022801"/>
    </source>
</evidence>
<keyword evidence="2 6" id="KW-0378">Hydrolase</keyword>
<evidence type="ECO:0000259" key="5">
    <source>
        <dbReference type="PROSITE" id="PS51764"/>
    </source>
</evidence>
<dbReference type="AlphaFoldDB" id="A0A835YS57"/>
<comment type="caution">
    <text evidence="6">The sequence shown here is derived from an EMBL/GenBank/DDBJ whole genome shotgun (WGS) entry which is preliminary data.</text>
</comment>